<dbReference type="Proteomes" id="UP000322214">
    <property type="component" value="Chromosome"/>
</dbReference>
<organism evidence="1 2">
    <name type="scientific">Mariniblastus fucicola</name>
    <dbReference type="NCBI Taxonomy" id="980251"/>
    <lineage>
        <taxon>Bacteria</taxon>
        <taxon>Pseudomonadati</taxon>
        <taxon>Planctomycetota</taxon>
        <taxon>Planctomycetia</taxon>
        <taxon>Pirellulales</taxon>
        <taxon>Pirellulaceae</taxon>
        <taxon>Mariniblastus</taxon>
    </lineage>
</organism>
<gene>
    <name evidence="1" type="ORF">MFFC18_09320</name>
</gene>
<evidence type="ECO:0000313" key="1">
    <source>
        <dbReference type="EMBL" id="QEG21080.1"/>
    </source>
</evidence>
<reference evidence="1 2" key="1">
    <citation type="submission" date="2019-08" db="EMBL/GenBank/DDBJ databases">
        <title>Deep-cultivation of Planctomycetes and their phenomic and genomic characterization uncovers novel biology.</title>
        <authorList>
            <person name="Wiegand S."/>
            <person name="Jogler M."/>
            <person name="Boedeker C."/>
            <person name="Pinto D."/>
            <person name="Vollmers J."/>
            <person name="Rivas-Marin E."/>
            <person name="Kohn T."/>
            <person name="Peeters S.H."/>
            <person name="Heuer A."/>
            <person name="Rast P."/>
            <person name="Oberbeckmann S."/>
            <person name="Bunk B."/>
            <person name="Jeske O."/>
            <person name="Meyerdierks A."/>
            <person name="Storesund J.E."/>
            <person name="Kallscheuer N."/>
            <person name="Luecker S."/>
            <person name="Lage O.M."/>
            <person name="Pohl T."/>
            <person name="Merkel B.J."/>
            <person name="Hornburger P."/>
            <person name="Mueller R.-W."/>
            <person name="Bruemmer F."/>
            <person name="Labrenz M."/>
            <person name="Spormann A.M."/>
            <person name="Op den Camp H."/>
            <person name="Overmann J."/>
            <person name="Amann R."/>
            <person name="Jetten M.S.M."/>
            <person name="Mascher T."/>
            <person name="Medema M.H."/>
            <person name="Devos D.P."/>
            <person name="Kaster A.-K."/>
            <person name="Ovreas L."/>
            <person name="Rohde M."/>
            <person name="Galperin M.Y."/>
            <person name="Jogler C."/>
        </authorList>
    </citation>
    <scope>NUCLEOTIDE SEQUENCE [LARGE SCALE GENOMIC DNA]</scope>
    <source>
        <strain evidence="1 2">FC18</strain>
    </source>
</reference>
<accession>A0A5B9P883</accession>
<dbReference type="AlphaFoldDB" id="A0A5B9P883"/>
<protein>
    <submittedName>
        <fullName evidence="1">Uncharacterized protein</fullName>
    </submittedName>
</protein>
<proteinExistence type="predicted"/>
<dbReference type="EMBL" id="CP042912">
    <property type="protein sequence ID" value="QEG21080.1"/>
    <property type="molecule type" value="Genomic_DNA"/>
</dbReference>
<name>A0A5B9P883_9BACT</name>
<sequence length="70" mass="7676">MECAVAYGLPLNDASGDAVTIRMAVEPYRGNEAKILPMRAAATDQLYSTVTLFARLRGLSTSQPRRTAMW</sequence>
<dbReference type="KEGG" id="mff:MFFC18_09320"/>
<evidence type="ECO:0000313" key="2">
    <source>
        <dbReference type="Proteomes" id="UP000322214"/>
    </source>
</evidence>
<keyword evidence="2" id="KW-1185">Reference proteome</keyword>